<feature type="compositionally biased region" description="Pro residues" evidence="1">
    <location>
        <begin position="681"/>
        <end position="694"/>
    </location>
</feature>
<evidence type="ECO:0000256" key="1">
    <source>
        <dbReference type="SAM" id="MobiDB-lite"/>
    </source>
</evidence>
<reference evidence="3 4" key="1">
    <citation type="journal article" date="2023" name="Commun. Biol.">
        <title>Reorganization of the ancestral sex-determining regions during the evolution of trioecy in Pleodorina starrii.</title>
        <authorList>
            <person name="Takahashi K."/>
            <person name="Suzuki S."/>
            <person name="Kawai-Toyooka H."/>
            <person name="Yamamoto K."/>
            <person name="Hamaji T."/>
            <person name="Ootsuki R."/>
            <person name="Yamaguchi H."/>
            <person name="Kawachi M."/>
            <person name="Higashiyama T."/>
            <person name="Nozaki H."/>
        </authorList>
    </citation>
    <scope>NUCLEOTIDE SEQUENCE [LARGE SCALE GENOMIC DNA]</scope>
    <source>
        <strain evidence="3 4">NIES-4479</strain>
    </source>
</reference>
<gene>
    <name evidence="3" type="primary">PLEST010322</name>
    <name evidence="3" type="ORF">PLESTB_001298300</name>
</gene>
<feature type="transmembrane region" description="Helical" evidence="2">
    <location>
        <begin position="736"/>
        <end position="753"/>
    </location>
</feature>
<feature type="region of interest" description="Disordered" evidence="1">
    <location>
        <begin position="599"/>
        <end position="626"/>
    </location>
</feature>
<keyword evidence="2" id="KW-0812">Transmembrane</keyword>
<dbReference type="Proteomes" id="UP001165080">
    <property type="component" value="Unassembled WGS sequence"/>
</dbReference>
<feature type="transmembrane region" description="Helical" evidence="2">
    <location>
        <begin position="765"/>
        <end position="787"/>
    </location>
</feature>
<proteinExistence type="predicted"/>
<feature type="region of interest" description="Disordered" evidence="1">
    <location>
        <begin position="660"/>
        <end position="726"/>
    </location>
</feature>
<feature type="region of interest" description="Disordered" evidence="1">
    <location>
        <begin position="541"/>
        <end position="581"/>
    </location>
</feature>
<evidence type="ECO:0000256" key="2">
    <source>
        <dbReference type="SAM" id="Phobius"/>
    </source>
</evidence>
<evidence type="ECO:0000313" key="3">
    <source>
        <dbReference type="EMBL" id="GLC57955.1"/>
    </source>
</evidence>
<accession>A0A9W6BTZ5</accession>
<feature type="transmembrane region" description="Helical" evidence="2">
    <location>
        <begin position="291"/>
        <end position="310"/>
    </location>
</feature>
<feature type="compositionally biased region" description="Low complexity" evidence="1">
    <location>
        <begin position="543"/>
        <end position="554"/>
    </location>
</feature>
<organism evidence="3 4">
    <name type="scientific">Pleodorina starrii</name>
    <dbReference type="NCBI Taxonomy" id="330485"/>
    <lineage>
        <taxon>Eukaryota</taxon>
        <taxon>Viridiplantae</taxon>
        <taxon>Chlorophyta</taxon>
        <taxon>core chlorophytes</taxon>
        <taxon>Chlorophyceae</taxon>
        <taxon>CS clade</taxon>
        <taxon>Chlamydomonadales</taxon>
        <taxon>Volvocaceae</taxon>
        <taxon>Pleodorina</taxon>
    </lineage>
</organism>
<dbReference type="OrthoDB" id="562394at2759"/>
<feature type="compositionally biased region" description="Polar residues" evidence="1">
    <location>
        <begin position="662"/>
        <end position="676"/>
    </location>
</feature>
<evidence type="ECO:0000313" key="4">
    <source>
        <dbReference type="Proteomes" id="UP001165080"/>
    </source>
</evidence>
<sequence length="851" mass="87183">MIGIDRRCGTGVRAPVDAPDVLTELERIRQEQAKTNELLRQILVPLAFISSCCSAMLNHLQQLAASCNMAVVLLEDCCRTLRAVLYDTSNMAALLSAAATVATHEGLLYEHAIHAARGMNLSVAACLLTGAAVGLPYRWRACRAPLASPPPRVASGLAGLWKQLSRDWWQPSAQIAASAASGGGAAGGIRGWLMDALAVPKAVAHSGPGVIGGGGAAVPSSWPPTWLRMSGGAKAGMSGRLGAADGWSSFGSGGGGGSDLWPWPRQWWWWWCWDVGGREASVLVCRTRMTGGFMAGSLVLVLWTAARCYLAWSAAATRHRSCQAPAAAPAAAAAAGGTASCRQSPPLRCWTFLTSLLLEPLEAAAPQRLQQPLLAGMPPPSSSSSSSAAAAMTAAAATGYDEGRHQRRQWLLAGCGGGGAVMPPALRWSMWRRSAGLVLLHSPAWLAALTLMGGSPAAWLVLQLTWHAVLPYALMALVAGAAATEDPIAPAVVTTCVGARPYGCVPSYGAYDGETVQDGGEQRGPGRSGIVPLYGTQWEETSRPPASAAGAAGRDSAEEEGTKDKDCSSSRSSYGRGGGGGGRRAFACGLFGLRSRFVSASRTDSESRSKAASKSGSGSGSGLNAGFRRSQQLHASRRNATTDAEALVAAGGPCTAGVLTARQESSPPKSKATAGTITPGGSPPAPQLQPPLPPSAAVQQPTPRPLPGHGQGAPEPKSKVTPDTTTSTVAARRVRLLLAVLWLYGGPLVLSAAPVLPRGWLVDRLIGPTFLITAACCLLALAVVGLVTAQPTASRTSVSVSAAASLTASTAPAAVGGSWLPAASLVPLLVEATHSSGMAVATSPGRATHGT</sequence>
<keyword evidence="2" id="KW-0472">Membrane</keyword>
<dbReference type="EMBL" id="BRXU01000020">
    <property type="protein sequence ID" value="GLC57955.1"/>
    <property type="molecule type" value="Genomic_DNA"/>
</dbReference>
<keyword evidence="4" id="KW-1185">Reference proteome</keyword>
<protein>
    <submittedName>
        <fullName evidence="3">Uncharacterized protein</fullName>
    </submittedName>
</protein>
<feature type="transmembrane region" description="Helical" evidence="2">
    <location>
        <begin position="442"/>
        <end position="462"/>
    </location>
</feature>
<dbReference type="AlphaFoldDB" id="A0A9W6BTZ5"/>
<name>A0A9W6BTZ5_9CHLO</name>
<keyword evidence="2" id="KW-1133">Transmembrane helix</keyword>
<comment type="caution">
    <text evidence="3">The sequence shown here is derived from an EMBL/GenBank/DDBJ whole genome shotgun (WGS) entry which is preliminary data.</text>
</comment>